<protein>
    <submittedName>
        <fullName evidence="1">Predicted protein</fullName>
    </submittedName>
</protein>
<sequence length="72" mass="8640">FTNMNSMRNLIITPKFFVKRKTEAWLGGSSSEYSKAWWIKFRIFRVDNRIEEFYTLPYNLNGFFPPILLVKA</sequence>
<reference evidence="2" key="1">
    <citation type="journal article" date="2011" name="Nat. Genet.">
        <title>The Arabidopsis lyrata genome sequence and the basis of rapid genome size change.</title>
        <authorList>
            <person name="Hu T.T."/>
            <person name="Pattyn P."/>
            <person name="Bakker E.G."/>
            <person name="Cao J."/>
            <person name="Cheng J.-F."/>
            <person name="Clark R.M."/>
            <person name="Fahlgren N."/>
            <person name="Fawcett J.A."/>
            <person name="Grimwood J."/>
            <person name="Gundlach H."/>
            <person name="Haberer G."/>
            <person name="Hollister J.D."/>
            <person name="Ossowski S."/>
            <person name="Ottilar R.P."/>
            <person name="Salamov A.A."/>
            <person name="Schneeberger K."/>
            <person name="Spannagl M."/>
            <person name="Wang X."/>
            <person name="Yang L."/>
            <person name="Nasrallah M.E."/>
            <person name="Bergelson J."/>
            <person name="Carrington J.C."/>
            <person name="Gaut B.S."/>
            <person name="Schmutz J."/>
            <person name="Mayer K.F.X."/>
            <person name="Van de Peer Y."/>
            <person name="Grigoriev I.V."/>
            <person name="Nordborg M."/>
            <person name="Weigel D."/>
            <person name="Guo Y.-L."/>
        </authorList>
    </citation>
    <scope>NUCLEOTIDE SEQUENCE [LARGE SCALE GENOMIC DNA]</scope>
    <source>
        <strain evidence="2">cv. MN47</strain>
    </source>
</reference>
<gene>
    <name evidence="1" type="ORF">ARALYDRAFT_663512</name>
</gene>
<keyword evidence="2" id="KW-1185">Reference proteome</keyword>
<dbReference type="Proteomes" id="UP000008694">
    <property type="component" value="Unassembled WGS sequence"/>
</dbReference>
<dbReference type="HOGENOM" id="CLU_2729689_0_0_1"/>
<organism evidence="2">
    <name type="scientific">Arabidopsis lyrata subsp. lyrata</name>
    <name type="common">Lyre-leaved rock-cress</name>
    <dbReference type="NCBI Taxonomy" id="81972"/>
    <lineage>
        <taxon>Eukaryota</taxon>
        <taxon>Viridiplantae</taxon>
        <taxon>Streptophyta</taxon>
        <taxon>Embryophyta</taxon>
        <taxon>Tracheophyta</taxon>
        <taxon>Spermatophyta</taxon>
        <taxon>Magnoliopsida</taxon>
        <taxon>eudicotyledons</taxon>
        <taxon>Gunneridae</taxon>
        <taxon>Pentapetalae</taxon>
        <taxon>rosids</taxon>
        <taxon>malvids</taxon>
        <taxon>Brassicales</taxon>
        <taxon>Brassicaceae</taxon>
        <taxon>Camelineae</taxon>
        <taxon>Arabidopsis</taxon>
    </lineage>
</organism>
<dbReference type="Gramene" id="Al_scaffold_0006_3577">
    <property type="protein sequence ID" value="Al_scaffold_0006_3577"/>
    <property type="gene ID" value="Al_scaffold_0006_3577"/>
</dbReference>
<evidence type="ECO:0000313" key="2">
    <source>
        <dbReference type="Proteomes" id="UP000008694"/>
    </source>
</evidence>
<evidence type="ECO:0000313" key="1">
    <source>
        <dbReference type="EMBL" id="EFH48991.1"/>
    </source>
</evidence>
<name>D7M1X6_ARALL</name>
<dbReference type="AlphaFoldDB" id="D7M1X6"/>
<feature type="non-terminal residue" evidence="1">
    <location>
        <position position="1"/>
    </location>
</feature>
<dbReference type="eggNOG" id="KOG1292">
    <property type="taxonomic scope" value="Eukaryota"/>
</dbReference>
<dbReference type="STRING" id="81972.D7M1X6"/>
<dbReference type="EMBL" id="GL348718">
    <property type="protein sequence ID" value="EFH48991.1"/>
    <property type="molecule type" value="Genomic_DNA"/>
</dbReference>
<accession>D7M1X6</accession>
<proteinExistence type="predicted"/>